<evidence type="ECO:0000256" key="3">
    <source>
        <dbReference type="SAM" id="SignalP"/>
    </source>
</evidence>
<dbReference type="PANTHER" id="PTHR10157">
    <property type="entry name" value="DOPAMINE BETA HYDROXYLASE RELATED"/>
    <property type="match status" value="1"/>
</dbReference>
<proteinExistence type="predicted"/>
<feature type="domain" description="Copper type II ascorbate-dependent monooxygenase C-terminal" evidence="5">
    <location>
        <begin position="304"/>
        <end position="447"/>
    </location>
</feature>
<evidence type="ECO:0000259" key="6">
    <source>
        <dbReference type="Pfam" id="PF24784"/>
    </source>
</evidence>
<organism evidence="7 8">
    <name type="scientific">Candidula unifasciata</name>
    <dbReference type="NCBI Taxonomy" id="100452"/>
    <lineage>
        <taxon>Eukaryota</taxon>
        <taxon>Metazoa</taxon>
        <taxon>Spiralia</taxon>
        <taxon>Lophotrochozoa</taxon>
        <taxon>Mollusca</taxon>
        <taxon>Gastropoda</taxon>
        <taxon>Heterobranchia</taxon>
        <taxon>Euthyneura</taxon>
        <taxon>Panpulmonata</taxon>
        <taxon>Eupulmonata</taxon>
        <taxon>Stylommatophora</taxon>
        <taxon>Helicina</taxon>
        <taxon>Helicoidea</taxon>
        <taxon>Geomitridae</taxon>
        <taxon>Candidula</taxon>
    </lineage>
</organism>
<dbReference type="GO" id="GO:0005507">
    <property type="term" value="F:copper ion binding"/>
    <property type="evidence" value="ECO:0007669"/>
    <property type="project" value="InterPro"/>
</dbReference>
<reference evidence="7" key="1">
    <citation type="submission" date="2021-04" db="EMBL/GenBank/DDBJ databases">
        <authorList>
            <consortium name="Molecular Ecology Group"/>
        </authorList>
    </citation>
    <scope>NUCLEOTIDE SEQUENCE</scope>
</reference>
<dbReference type="PANTHER" id="PTHR10157:SF23">
    <property type="entry name" value="MOXD1 HOMOLOG 1"/>
    <property type="match status" value="1"/>
</dbReference>
<dbReference type="SUPFAM" id="SSF49742">
    <property type="entry name" value="PHM/PNGase F"/>
    <property type="match status" value="2"/>
</dbReference>
<keyword evidence="1" id="KW-1015">Disulfide bond</keyword>
<keyword evidence="3" id="KW-0732">Signal</keyword>
<dbReference type="InterPro" id="IPR000323">
    <property type="entry name" value="Cu2_ascorb_mOase_N"/>
</dbReference>
<accession>A0A8S3ZPG9</accession>
<dbReference type="AlphaFoldDB" id="A0A8S3ZPG9"/>
<dbReference type="Gene3D" id="2.60.120.310">
    <property type="entry name" value="Copper type II, ascorbate-dependent monooxygenase, N-terminal domain"/>
    <property type="match status" value="1"/>
</dbReference>
<dbReference type="EMBL" id="CAJHNH020003656">
    <property type="protein sequence ID" value="CAG5129718.1"/>
    <property type="molecule type" value="Genomic_DNA"/>
</dbReference>
<name>A0A8S3ZPG9_9EUPU</name>
<keyword evidence="8" id="KW-1185">Reference proteome</keyword>
<dbReference type="InterPro" id="IPR057626">
    <property type="entry name" value="S-S_Temptin"/>
</dbReference>
<evidence type="ECO:0008006" key="9">
    <source>
        <dbReference type="Google" id="ProtNLM"/>
    </source>
</evidence>
<evidence type="ECO:0000313" key="7">
    <source>
        <dbReference type="EMBL" id="CAG5129718.1"/>
    </source>
</evidence>
<evidence type="ECO:0000256" key="2">
    <source>
        <dbReference type="ARBA" id="ARBA00023180"/>
    </source>
</evidence>
<evidence type="ECO:0000313" key="8">
    <source>
        <dbReference type="Proteomes" id="UP000678393"/>
    </source>
</evidence>
<dbReference type="Proteomes" id="UP000678393">
    <property type="component" value="Unassembled WGS sequence"/>
</dbReference>
<feature type="chain" id="PRO_5035762326" description="Temptin" evidence="3">
    <location>
        <begin position="20"/>
        <end position="542"/>
    </location>
</feature>
<evidence type="ECO:0000259" key="5">
    <source>
        <dbReference type="Pfam" id="PF03712"/>
    </source>
</evidence>
<protein>
    <recommendedName>
        <fullName evidence="9">Temptin</fullName>
    </recommendedName>
</protein>
<dbReference type="Pfam" id="PF24784">
    <property type="entry name" value="Temptin_C"/>
    <property type="match status" value="1"/>
</dbReference>
<dbReference type="InterPro" id="IPR000945">
    <property type="entry name" value="DBH-like"/>
</dbReference>
<dbReference type="Pfam" id="PF03712">
    <property type="entry name" value="Cu2_monoox_C"/>
    <property type="match status" value="1"/>
</dbReference>
<dbReference type="Gene3D" id="2.60.120.230">
    <property type="match status" value="1"/>
</dbReference>
<feature type="signal peptide" evidence="3">
    <location>
        <begin position="1"/>
        <end position="19"/>
    </location>
</feature>
<dbReference type="InterPro" id="IPR014784">
    <property type="entry name" value="Cu2_ascorb_mOase-like_C"/>
</dbReference>
<keyword evidence="2" id="KW-0325">Glycoprotein</keyword>
<dbReference type="GO" id="GO:0004500">
    <property type="term" value="F:dopamine beta-monooxygenase activity"/>
    <property type="evidence" value="ECO:0007669"/>
    <property type="project" value="InterPro"/>
</dbReference>
<comment type="caution">
    <text evidence="7">The sequence shown here is derived from an EMBL/GenBank/DDBJ whole genome shotgun (WGS) entry which is preliminary data.</text>
</comment>
<dbReference type="InterPro" id="IPR036939">
    <property type="entry name" value="Cu2_ascorb_mOase_N_sf"/>
</dbReference>
<gene>
    <name evidence="7" type="ORF">CUNI_LOCUS15276</name>
</gene>
<evidence type="ECO:0000259" key="4">
    <source>
        <dbReference type="Pfam" id="PF01082"/>
    </source>
</evidence>
<dbReference type="InterPro" id="IPR008977">
    <property type="entry name" value="PHM/PNGase_F_dom_sf"/>
</dbReference>
<dbReference type="Pfam" id="PF01082">
    <property type="entry name" value="Cu2_monooxygen"/>
    <property type="match status" value="1"/>
</dbReference>
<sequence length="542" mass="61256">MEFVYKSFLLAFLVHCVATYPEYRKHIPNGFSVPFPCKPGETWLGVGHYEAYGMGDLNPFGNDFFLAYHIWTEELCRKDSDGDGVPNGVELGDPDCVWHKEEKPKFPKALSHPGICDPWNSTYCQERSFNGTRFRTQKQWLDYECNSPDFKCPALAEEEMKAVTIRLPSGSVVPAEETAYKCIVLDLASLGIPLDRDFHLVAITPSLDKHNLTHHMSLSACKAIWPAPFECKYVVSPQCPEFFHLWTMGVKGHCFDPFTGIMIGPNGIKKLVLQVHWNNPELISGLTDTSGLVLHYTPVLRPHDAGVLITGSSMFSLPLEQPEVLVKSTCSGQCTHQQMTGPVNITSAWNHMHYSGIKMNIEVTWDKHHVTNITDDREYDYNRPIVHRFSDQIVFNPGDELHTNCVFSTVNSNRSILSGYGARDEMCLGFIYYFPKRNMTMSTCLDNLGCKDLPKFVEQINSTQVFQQVLENCQSFIPCLTECLQTVVKKVHAMYMLTVILLSLLQNVLTNVPEGRLFLSRLASCQVEVYLALNSTKNADLN</sequence>
<feature type="domain" description="Temptin Cys/Cys disulfide" evidence="6">
    <location>
        <begin position="18"/>
        <end position="115"/>
    </location>
</feature>
<dbReference type="InterPro" id="IPR024548">
    <property type="entry name" value="Cu2_monoox_C"/>
</dbReference>
<dbReference type="OrthoDB" id="129121at2759"/>
<feature type="domain" description="Copper type II ascorbate-dependent monooxygenase N-terminal" evidence="4">
    <location>
        <begin position="172"/>
        <end position="282"/>
    </location>
</feature>
<evidence type="ECO:0000256" key="1">
    <source>
        <dbReference type="ARBA" id="ARBA00023157"/>
    </source>
</evidence>